<keyword evidence="3" id="KW-1185">Reference proteome</keyword>
<dbReference type="AlphaFoldDB" id="A0A444WD13"/>
<name>A0A444WD13_9FLAO</name>
<protein>
    <submittedName>
        <fullName evidence="2">Uncharacterized protein</fullName>
    </submittedName>
</protein>
<dbReference type="Proteomes" id="UP000289775">
    <property type="component" value="Unassembled WGS sequence"/>
</dbReference>
<dbReference type="RefSeq" id="WP_129750355.1">
    <property type="nucleotide sequence ID" value="NZ_JUIW01000004.1"/>
</dbReference>
<feature type="transmembrane region" description="Helical" evidence="1">
    <location>
        <begin position="12"/>
        <end position="33"/>
    </location>
</feature>
<keyword evidence="1" id="KW-0812">Transmembrane</keyword>
<feature type="transmembrane region" description="Helical" evidence="1">
    <location>
        <begin position="127"/>
        <end position="144"/>
    </location>
</feature>
<dbReference type="EMBL" id="JUIW01000004">
    <property type="protein sequence ID" value="RYJ43689.1"/>
    <property type="molecule type" value="Genomic_DNA"/>
</dbReference>
<comment type="caution">
    <text evidence="2">The sequence shown here is derived from an EMBL/GenBank/DDBJ whole genome shotgun (WGS) entry which is preliminary data.</text>
</comment>
<keyword evidence="1" id="KW-0472">Membrane</keyword>
<proteinExistence type="predicted"/>
<evidence type="ECO:0000313" key="3">
    <source>
        <dbReference type="Proteomes" id="UP000289775"/>
    </source>
</evidence>
<reference evidence="2 3" key="1">
    <citation type="submission" date="2014-12" db="EMBL/GenBank/DDBJ databases">
        <title>Genome sequence of Flavobacterium beibuense RSKm HC5.</title>
        <authorList>
            <person name="Kim J.F."/>
            <person name="Song J.Y."/>
            <person name="Kwak M.-J."/>
            <person name="Lee S.-W."/>
        </authorList>
    </citation>
    <scope>NUCLEOTIDE SEQUENCE [LARGE SCALE GENOMIC DNA]</scope>
    <source>
        <strain evidence="2 3">RSKm HC5</strain>
    </source>
</reference>
<sequence length="158" mass="17664">MKKIQILNWTLRSLIILTFLAICFSVYVFISLYNSPTIDYSKVFPTYLPYTTILSGALFLASMIYLQLSVNLFIKQGFFNTKSSGYLKLGAIFLALFGLTDITIATINNAFKANYDLLDYLNNNSGHIVTLIVAIGIFIVADIIKSGVTIKHENDLTI</sequence>
<accession>A0A444WD13</accession>
<feature type="transmembrane region" description="Helical" evidence="1">
    <location>
        <begin position="53"/>
        <end position="74"/>
    </location>
</feature>
<feature type="transmembrane region" description="Helical" evidence="1">
    <location>
        <begin position="86"/>
        <end position="107"/>
    </location>
</feature>
<dbReference type="OrthoDB" id="1352273at2"/>
<gene>
    <name evidence="2" type="ORF">NU09_1197</name>
</gene>
<keyword evidence="1" id="KW-1133">Transmembrane helix</keyword>
<organism evidence="2 3">
    <name type="scientific">Flavobacterium beibuense</name>
    <dbReference type="NCBI Taxonomy" id="657326"/>
    <lineage>
        <taxon>Bacteria</taxon>
        <taxon>Pseudomonadati</taxon>
        <taxon>Bacteroidota</taxon>
        <taxon>Flavobacteriia</taxon>
        <taxon>Flavobacteriales</taxon>
        <taxon>Flavobacteriaceae</taxon>
        <taxon>Flavobacterium</taxon>
    </lineage>
</organism>
<evidence type="ECO:0000313" key="2">
    <source>
        <dbReference type="EMBL" id="RYJ43689.1"/>
    </source>
</evidence>
<evidence type="ECO:0000256" key="1">
    <source>
        <dbReference type="SAM" id="Phobius"/>
    </source>
</evidence>